<keyword evidence="9" id="KW-0677">Repeat</keyword>
<dbReference type="PROSITE" id="PS50109">
    <property type="entry name" value="HIS_KIN"/>
    <property type="match status" value="1"/>
</dbReference>
<feature type="coiled-coil region" evidence="15">
    <location>
        <begin position="12"/>
        <end position="39"/>
    </location>
</feature>
<proteinExistence type="predicted"/>
<dbReference type="Proteomes" id="UP000287352">
    <property type="component" value="Unassembled WGS sequence"/>
</dbReference>
<dbReference type="SUPFAM" id="SSF55785">
    <property type="entry name" value="PYP-like sensor domain (PAS domain)"/>
    <property type="match status" value="2"/>
</dbReference>
<keyword evidence="20" id="KW-1185">Reference proteome</keyword>
<reference evidence="20" key="1">
    <citation type="submission" date="2018-12" db="EMBL/GenBank/DDBJ databases">
        <title>Tengunoibacter tsumagoiensis gen. nov., sp. nov., Dictyobacter kobayashii sp. nov., D. alpinus sp. nov., and D. joshuensis sp. nov. and description of Dictyobacteraceae fam. nov. within the order Ktedonobacterales isolated from Tengu-no-mugimeshi.</title>
        <authorList>
            <person name="Wang C.M."/>
            <person name="Zheng Y."/>
            <person name="Sakai Y."/>
            <person name="Toyoda A."/>
            <person name="Minakuchi Y."/>
            <person name="Abe K."/>
            <person name="Yokota A."/>
            <person name="Yabe S."/>
        </authorList>
    </citation>
    <scope>NUCLEOTIDE SEQUENCE [LARGE SCALE GENOMIC DNA]</scope>
    <source>
        <strain evidence="20">Uno3</strain>
    </source>
</reference>
<keyword evidence="12" id="KW-1133">Transmembrane helix</keyword>
<evidence type="ECO:0000256" key="13">
    <source>
        <dbReference type="ARBA" id="ARBA00023012"/>
    </source>
</evidence>
<keyword evidence="13" id="KW-0902">Two-component regulatory system</keyword>
<evidence type="ECO:0000256" key="7">
    <source>
        <dbReference type="ARBA" id="ARBA00022679"/>
    </source>
</evidence>
<dbReference type="FunFam" id="3.30.565.10:FF:000006">
    <property type="entry name" value="Sensor histidine kinase WalK"/>
    <property type="match status" value="1"/>
</dbReference>
<dbReference type="PROSITE" id="PS50112">
    <property type="entry name" value="PAS"/>
    <property type="match status" value="2"/>
</dbReference>
<organism evidence="19 20">
    <name type="scientific">Tengunoibacter tsumagoiensis</name>
    <dbReference type="NCBI Taxonomy" id="2014871"/>
    <lineage>
        <taxon>Bacteria</taxon>
        <taxon>Bacillati</taxon>
        <taxon>Chloroflexota</taxon>
        <taxon>Ktedonobacteria</taxon>
        <taxon>Ktedonobacterales</taxon>
        <taxon>Dictyobacteraceae</taxon>
        <taxon>Tengunoibacter</taxon>
    </lineage>
</organism>
<dbReference type="InterPro" id="IPR036890">
    <property type="entry name" value="HATPase_C_sf"/>
</dbReference>
<dbReference type="Gene3D" id="2.10.70.100">
    <property type="match status" value="1"/>
</dbReference>
<dbReference type="Pfam" id="PF13426">
    <property type="entry name" value="PAS_9"/>
    <property type="match status" value="1"/>
</dbReference>
<protein>
    <recommendedName>
        <fullName evidence="3">histidine kinase</fullName>
        <ecNumber evidence="3">2.7.13.3</ecNumber>
    </recommendedName>
</protein>
<feature type="domain" description="PAC" evidence="18">
    <location>
        <begin position="104"/>
        <end position="156"/>
    </location>
</feature>
<keyword evidence="11" id="KW-0418">Kinase</keyword>
<dbReference type="EMBL" id="BIFR01000002">
    <property type="protein sequence ID" value="GCE15149.1"/>
    <property type="molecule type" value="Genomic_DNA"/>
</dbReference>
<evidence type="ECO:0000256" key="11">
    <source>
        <dbReference type="ARBA" id="ARBA00022777"/>
    </source>
</evidence>
<dbReference type="SUPFAM" id="SSF47384">
    <property type="entry name" value="Homodimeric domain of signal transducing histidine kinase"/>
    <property type="match status" value="1"/>
</dbReference>
<dbReference type="InterPro" id="IPR000700">
    <property type="entry name" value="PAS-assoc_C"/>
</dbReference>
<dbReference type="NCBIfam" id="TIGR00229">
    <property type="entry name" value="sensory_box"/>
    <property type="match status" value="2"/>
</dbReference>
<dbReference type="FunFam" id="2.10.70.100:FF:000001">
    <property type="entry name" value="Sensory transduction histidine kinase"/>
    <property type="match status" value="1"/>
</dbReference>
<evidence type="ECO:0000256" key="15">
    <source>
        <dbReference type="SAM" id="Coils"/>
    </source>
</evidence>
<accession>A0A402A7U9</accession>
<dbReference type="Gene3D" id="1.10.287.130">
    <property type="match status" value="1"/>
</dbReference>
<evidence type="ECO:0000256" key="6">
    <source>
        <dbReference type="ARBA" id="ARBA00022553"/>
    </source>
</evidence>
<dbReference type="InterPro" id="IPR052162">
    <property type="entry name" value="Sensor_kinase/Photoreceptor"/>
</dbReference>
<evidence type="ECO:0000256" key="14">
    <source>
        <dbReference type="ARBA" id="ARBA00023136"/>
    </source>
</evidence>
<dbReference type="GO" id="GO:0005886">
    <property type="term" value="C:plasma membrane"/>
    <property type="evidence" value="ECO:0007669"/>
    <property type="project" value="UniProtKB-SubCell"/>
</dbReference>
<evidence type="ECO:0000259" key="17">
    <source>
        <dbReference type="PROSITE" id="PS50112"/>
    </source>
</evidence>
<dbReference type="InterPro" id="IPR035965">
    <property type="entry name" value="PAS-like_dom_sf"/>
</dbReference>
<comment type="subcellular location">
    <subcellularLocation>
        <location evidence="2">Cell inner membrane</location>
        <topology evidence="2">Multi-pass membrane protein</topology>
    </subcellularLocation>
</comment>
<dbReference type="PRINTS" id="PR00344">
    <property type="entry name" value="BCTRLSENSOR"/>
</dbReference>
<feature type="domain" description="Histidine kinase" evidence="16">
    <location>
        <begin position="285"/>
        <end position="501"/>
    </location>
</feature>
<dbReference type="Gene3D" id="3.30.565.10">
    <property type="entry name" value="Histidine kinase-like ATPase, C-terminal domain"/>
    <property type="match status" value="1"/>
</dbReference>
<dbReference type="PANTHER" id="PTHR43304">
    <property type="entry name" value="PHYTOCHROME-LIKE PROTEIN CPH1"/>
    <property type="match status" value="1"/>
</dbReference>
<dbReference type="Gene3D" id="3.30.450.20">
    <property type="entry name" value="PAS domain"/>
    <property type="match status" value="2"/>
</dbReference>
<keyword evidence="5" id="KW-0997">Cell inner membrane</keyword>
<keyword evidence="7" id="KW-0808">Transferase</keyword>
<evidence type="ECO:0000256" key="8">
    <source>
        <dbReference type="ARBA" id="ARBA00022692"/>
    </source>
</evidence>
<sequence length="512" mass="58804">MDMKIRERRADLTHTQQEAEALDGQLQEIQERLQLVQQAANVGIFEWDMRTRIITWTKEAEALFGLQPGSFGGDFASWEKTVHPDDLSEACTKVFESVTQKTRLDVQFRTIWPDGSIHWIYTKARTFYDTQGNPLRMLGINIDITERKNDEEQLRLSREQLRLFAESDIVGVFIADIYGTIYHANDAFLQIVGYSRTELCEGKIRWTNMTPPEWLPFDQEKLRQAQQAETPMIYEKQYLRRDGRIIDVLVGYLLVGERREQAIAFALDVTERKQVERQKDEFLGVVSHELRTPVTSLKVFVQTVQKRLKKSGDDENAELLGKMGAQIDRLARLIAELIDITKLETGKLQLSALQFDLSSLIDEVIEEMQRTTTHHSIRKEGILSISAWGDRDRIGQVLINLLSNAIKYSPLADSICVKMEADSEQVTVSVQDFGLGIPQEQQEQIFQRFYRVEEKDRETISGLGLGLYIAAEIIKRHGGKIWFKSTPGEGSTFFFSLPLQRYPSLMEEMEGA</sequence>
<keyword evidence="14" id="KW-0472">Membrane</keyword>
<gene>
    <name evidence="19" type="ORF">KTT_50080</name>
</gene>
<dbReference type="InterPro" id="IPR003594">
    <property type="entry name" value="HATPase_dom"/>
</dbReference>
<dbReference type="EC" id="2.7.13.3" evidence="3"/>
<keyword evidence="10" id="KW-0547">Nucleotide-binding</keyword>
<dbReference type="SMART" id="SM00388">
    <property type="entry name" value="HisKA"/>
    <property type="match status" value="1"/>
</dbReference>
<dbReference type="InterPro" id="IPR013655">
    <property type="entry name" value="PAS_fold_3"/>
</dbReference>
<feature type="domain" description="PAS" evidence="17">
    <location>
        <begin position="29"/>
        <end position="101"/>
    </location>
</feature>
<dbReference type="PROSITE" id="PS50113">
    <property type="entry name" value="PAC"/>
    <property type="match status" value="1"/>
</dbReference>
<evidence type="ECO:0000259" key="16">
    <source>
        <dbReference type="PROSITE" id="PS50109"/>
    </source>
</evidence>
<dbReference type="InterPro" id="IPR004358">
    <property type="entry name" value="Sig_transdc_His_kin-like_C"/>
</dbReference>
<dbReference type="InterPro" id="IPR001610">
    <property type="entry name" value="PAC"/>
</dbReference>
<evidence type="ECO:0000256" key="10">
    <source>
        <dbReference type="ARBA" id="ARBA00022741"/>
    </source>
</evidence>
<dbReference type="SMART" id="SM00387">
    <property type="entry name" value="HATPase_c"/>
    <property type="match status" value="1"/>
</dbReference>
<comment type="catalytic activity">
    <reaction evidence="1">
        <text>ATP + protein L-histidine = ADP + protein N-phospho-L-histidine.</text>
        <dbReference type="EC" id="2.7.13.3"/>
    </reaction>
</comment>
<evidence type="ECO:0000256" key="1">
    <source>
        <dbReference type="ARBA" id="ARBA00000085"/>
    </source>
</evidence>
<evidence type="ECO:0000256" key="4">
    <source>
        <dbReference type="ARBA" id="ARBA00022475"/>
    </source>
</evidence>
<dbReference type="InterPro" id="IPR036097">
    <property type="entry name" value="HisK_dim/P_sf"/>
</dbReference>
<keyword evidence="8" id="KW-0812">Transmembrane</keyword>
<keyword evidence="6" id="KW-0597">Phosphoprotein</keyword>
<dbReference type="InterPro" id="IPR003661">
    <property type="entry name" value="HisK_dim/P_dom"/>
</dbReference>
<dbReference type="SUPFAM" id="SSF55874">
    <property type="entry name" value="ATPase domain of HSP90 chaperone/DNA topoisomerase II/histidine kinase"/>
    <property type="match status" value="1"/>
</dbReference>
<dbReference type="InterPro" id="IPR000014">
    <property type="entry name" value="PAS"/>
</dbReference>
<evidence type="ECO:0000256" key="9">
    <source>
        <dbReference type="ARBA" id="ARBA00022737"/>
    </source>
</evidence>
<evidence type="ECO:0000256" key="3">
    <source>
        <dbReference type="ARBA" id="ARBA00012438"/>
    </source>
</evidence>
<dbReference type="Pfam" id="PF08447">
    <property type="entry name" value="PAS_3"/>
    <property type="match status" value="1"/>
</dbReference>
<evidence type="ECO:0000313" key="19">
    <source>
        <dbReference type="EMBL" id="GCE15149.1"/>
    </source>
</evidence>
<dbReference type="Pfam" id="PF00512">
    <property type="entry name" value="HisKA"/>
    <property type="match status" value="1"/>
</dbReference>
<dbReference type="InterPro" id="IPR005467">
    <property type="entry name" value="His_kinase_dom"/>
</dbReference>
<dbReference type="SMART" id="SM00086">
    <property type="entry name" value="PAC"/>
    <property type="match status" value="2"/>
</dbReference>
<dbReference type="Pfam" id="PF02518">
    <property type="entry name" value="HATPase_c"/>
    <property type="match status" value="1"/>
</dbReference>
<name>A0A402A7U9_9CHLR</name>
<dbReference type="CDD" id="cd00075">
    <property type="entry name" value="HATPase"/>
    <property type="match status" value="1"/>
</dbReference>
<dbReference type="GO" id="GO:0000155">
    <property type="term" value="F:phosphorelay sensor kinase activity"/>
    <property type="evidence" value="ECO:0007669"/>
    <property type="project" value="InterPro"/>
</dbReference>
<dbReference type="PANTHER" id="PTHR43304:SF1">
    <property type="entry name" value="PAC DOMAIN-CONTAINING PROTEIN"/>
    <property type="match status" value="1"/>
</dbReference>
<dbReference type="AlphaFoldDB" id="A0A402A7U9"/>
<evidence type="ECO:0000256" key="12">
    <source>
        <dbReference type="ARBA" id="ARBA00022989"/>
    </source>
</evidence>
<keyword evidence="4" id="KW-1003">Cell membrane</keyword>
<dbReference type="CDD" id="cd00130">
    <property type="entry name" value="PAS"/>
    <property type="match status" value="2"/>
</dbReference>
<evidence type="ECO:0000313" key="20">
    <source>
        <dbReference type="Proteomes" id="UP000287352"/>
    </source>
</evidence>
<dbReference type="CDD" id="cd00082">
    <property type="entry name" value="HisKA"/>
    <property type="match status" value="1"/>
</dbReference>
<keyword evidence="15" id="KW-0175">Coiled coil</keyword>
<feature type="domain" description="PAS" evidence="17">
    <location>
        <begin position="157"/>
        <end position="229"/>
    </location>
</feature>
<dbReference type="SMART" id="SM00091">
    <property type="entry name" value="PAS"/>
    <property type="match status" value="2"/>
</dbReference>
<evidence type="ECO:0000259" key="18">
    <source>
        <dbReference type="PROSITE" id="PS50113"/>
    </source>
</evidence>
<dbReference type="OrthoDB" id="9815750at2"/>
<comment type="caution">
    <text evidence="19">The sequence shown here is derived from an EMBL/GenBank/DDBJ whole genome shotgun (WGS) entry which is preliminary data.</text>
</comment>
<evidence type="ECO:0000256" key="2">
    <source>
        <dbReference type="ARBA" id="ARBA00004429"/>
    </source>
</evidence>
<dbReference type="GO" id="GO:0000166">
    <property type="term" value="F:nucleotide binding"/>
    <property type="evidence" value="ECO:0007669"/>
    <property type="project" value="UniProtKB-KW"/>
</dbReference>
<evidence type="ECO:0000256" key="5">
    <source>
        <dbReference type="ARBA" id="ARBA00022519"/>
    </source>
</evidence>